<feature type="region of interest" description="Disordered" evidence="6">
    <location>
        <begin position="132"/>
        <end position="153"/>
    </location>
</feature>
<reference evidence="7" key="2">
    <citation type="submission" date="2020-08" db="EMBL/GenBank/DDBJ databases">
        <title>Plant Genome Project.</title>
        <authorList>
            <person name="Zhang R.-G."/>
        </authorList>
    </citation>
    <scope>NUCLEOTIDE SEQUENCE</scope>
    <source>
        <strain evidence="7">Huo1</strain>
        <tissue evidence="7">Leaf</tissue>
    </source>
</reference>
<dbReference type="Pfam" id="PF02485">
    <property type="entry name" value="Branch"/>
    <property type="match status" value="2"/>
</dbReference>
<evidence type="ECO:0000256" key="4">
    <source>
        <dbReference type="ARBA" id="ARBA00023136"/>
    </source>
</evidence>
<dbReference type="Proteomes" id="UP000298416">
    <property type="component" value="Unassembled WGS sequence"/>
</dbReference>
<comment type="caution">
    <text evidence="7">The sequence shown here is derived from an EMBL/GenBank/DDBJ whole genome shotgun (WGS) entry which is preliminary data.</text>
</comment>
<protein>
    <submittedName>
        <fullName evidence="7">Uncharacterized protein</fullName>
    </submittedName>
</protein>
<reference evidence="7" key="1">
    <citation type="submission" date="2018-01" db="EMBL/GenBank/DDBJ databases">
        <authorList>
            <person name="Mao J.F."/>
        </authorList>
    </citation>
    <scope>NUCLEOTIDE SEQUENCE</scope>
    <source>
        <strain evidence="7">Huo1</strain>
        <tissue evidence="7">Leaf</tissue>
    </source>
</reference>
<dbReference type="PANTHER" id="PTHR31042">
    <property type="entry name" value="CORE-2/I-BRANCHING BETA-1,6-N-ACETYLGLUCOSAMINYLTRANSFERASE FAMILY PROTEIN-RELATED"/>
    <property type="match status" value="1"/>
</dbReference>
<dbReference type="InterPro" id="IPR003406">
    <property type="entry name" value="Glyco_trans_14"/>
</dbReference>
<comment type="subcellular location">
    <subcellularLocation>
        <location evidence="1">Membrane</location>
        <topology evidence="1">Single-pass type II membrane protein</topology>
    </subcellularLocation>
</comment>
<evidence type="ECO:0000256" key="3">
    <source>
        <dbReference type="ARBA" id="ARBA00022679"/>
    </source>
</evidence>
<dbReference type="PANTHER" id="PTHR31042:SF111">
    <property type="entry name" value="CORE-2_I-BRANCHING BETA-1,6-N-ACETYLGLUCOSAMINYLTRANSFERASE FAMILY PROTEIN"/>
    <property type="match status" value="1"/>
</dbReference>
<evidence type="ECO:0000313" key="8">
    <source>
        <dbReference type="Proteomes" id="UP000298416"/>
    </source>
</evidence>
<name>A0A8X8WKX0_SALSN</name>
<organism evidence="7">
    <name type="scientific">Salvia splendens</name>
    <name type="common">Scarlet sage</name>
    <dbReference type="NCBI Taxonomy" id="180675"/>
    <lineage>
        <taxon>Eukaryota</taxon>
        <taxon>Viridiplantae</taxon>
        <taxon>Streptophyta</taxon>
        <taxon>Embryophyta</taxon>
        <taxon>Tracheophyta</taxon>
        <taxon>Spermatophyta</taxon>
        <taxon>Magnoliopsida</taxon>
        <taxon>eudicotyledons</taxon>
        <taxon>Gunneridae</taxon>
        <taxon>Pentapetalae</taxon>
        <taxon>asterids</taxon>
        <taxon>lamiids</taxon>
        <taxon>Lamiales</taxon>
        <taxon>Lamiaceae</taxon>
        <taxon>Nepetoideae</taxon>
        <taxon>Mentheae</taxon>
        <taxon>Salviinae</taxon>
        <taxon>Salvia</taxon>
        <taxon>Salvia subgen. Calosphace</taxon>
        <taxon>core Calosphace</taxon>
    </lineage>
</organism>
<evidence type="ECO:0000313" key="7">
    <source>
        <dbReference type="EMBL" id="KAG6396621.1"/>
    </source>
</evidence>
<keyword evidence="2" id="KW-0328">Glycosyltransferase</keyword>
<evidence type="ECO:0000256" key="5">
    <source>
        <dbReference type="ARBA" id="ARBA00023180"/>
    </source>
</evidence>
<feature type="compositionally biased region" description="Low complexity" evidence="6">
    <location>
        <begin position="132"/>
        <end position="147"/>
    </location>
</feature>
<dbReference type="EMBL" id="PNBA02000016">
    <property type="protein sequence ID" value="KAG6396621.1"/>
    <property type="molecule type" value="Genomic_DNA"/>
</dbReference>
<proteinExistence type="predicted"/>
<keyword evidence="3" id="KW-0808">Transferase</keyword>
<dbReference type="GO" id="GO:0016757">
    <property type="term" value="F:glycosyltransferase activity"/>
    <property type="evidence" value="ECO:0007669"/>
    <property type="project" value="UniProtKB-KW"/>
</dbReference>
<keyword evidence="4" id="KW-0472">Membrane</keyword>
<evidence type="ECO:0000256" key="6">
    <source>
        <dbReference type="SAM" id="MobiDB-lite"/>
    </source>
</evidence>
<sequence>MVDAAVGQIAVANESGGLPAAKNRCRACTHPRYNCRNCSNLQLHCTPEDIALPTADSGSTSHPAPVSARDSVGTALTLAQGAERGIRCRFYCGKVLGGGGVGKGDCAAGQPISGHIEYSFLLYVKLSTAQQMKMSPPSPPSMKNQSPTASKHPISPSPLPNFLCHLFLIVSALTFVFLLCFHNKTYSFILQISTTQFSFFTAQSPLQQPPLDVQDPPSFAHGKSEEERLMAPKIQEIPPPPSSPPPSPGGDVDVQEPPDLAHGMSDEELLLKASMAPKTQELRVPKVAFMFLTRGPVVLAPLWELFFKGSRGLFSIYVHSNPSFNGSEPEGSVFHGRRIASKEVEWGNVDMIEAERRLLANALLDFSNQYFVLLSESCIPLYNFSTIYSYLLNSTHNFVESYDLEGPVGRGRYHRDMGPTITLNDWRKGSQWFQMDRSLAIEVVSDKTYFPIFQYYCSGSCYADEHYLPTFVNMKFGERNANRTLTWVDWSRGGPHPSKFIRPDVTNEFLERLRSGSSCEYNGRKTNVCFLFARKFTLNALDRLLRQFFIFTAQSSPPSLVHGLSDEELLSRASMAPKIHQSRLPKIAFMFLTRGLVVLAPLWERFFKGSQGLYSIYVHSNPSFNGSEPEGSVFRGRRIARSCFVLLVREIEWERERELVCAFEISNLSVSNLRNLGVFLEEL</sequence>
<evidence type="ECO:0000256" key="1">
    <source>
        <dbReference type="ARBA" id="ARBA00004606"/>
    </source>
</evidence>
<dbReference type="InterPro" id="IPR044174">
    <property type="entry name" value="BC10-like"/>
</dbReference>
<gene>
    <name evidence="7" type="ORF">SASPL_142776</name>
</gene>
<accession>A0A8X8WKX0</accession>
<evidence type="ECO:0000256" key="2">
    <source>
        <dbReference type="ARBA" id="ARBA00022676"/>
    </source>
</evidence>
<feature type="region of interest" description="Disordered" evidence="6">
    <location>
        <begin position="234"/>
        <end position="259"/>
    </location>
</feature>
<dbReference type="GO" id="GO:0016020">
    <property type="term" value="C:membrane"/>
    <property type="evidence" value="ECO:0007669"/>
    <property type="project" value="UniProtKB-SubCell"/>
</dbReference>
<keyword evidence="5" id="KW-0325">Glycoprotein</keyword>
<keyword evidence="8" id="KW-1185">Reference proteome</keyword>
<dbReference type="AlphaFoldDB" id="A0A8X8WKX0"/>
<feature type="compositionally biased region" description="Pro residues" evidence="6">
    <location>
        <begin position="237"/>
        <end position="248"/>
    </location>
</feature>